<name>A0ACC2CDF0_DIPCM</name>
<evidence type="ECO:0000313" key="2">
    <source>
        <dbReference type="Proteomes" id="UP001162992"/>
    </source>
</evidence>
<sequence>MPSFVPLLFYDHPSSTSRADHHHSDHNFSDGASSVSAIIQTPLPQATPRLAPETSVTAGTGKSLSSRQSSQTTDRQKLKKVSKKKSQRVNQCIDTWSSTGLKSDHELKDATSIVKDETMRENEVTVKAKHFVHAVRAVKKAVYIVQMALFEGVGSESQLQAASALLTEGEYGNVIIERSISQLCGFPLCKQPLQLNSTNRGHYRISLREHKVYDTQEQKLFCSSYCLIASKTFATMLQAAREGTVEQEKLEEIVAAVHGLTLVSNTLKEDDANLKVHESSHSSFEDFENVGPSDAIEGYVPQQFPGRGRFSSFKEQDDPLSALDIDKPSIMKLKSALSGTRKKHGIHVSWADDFDMVPASEGSQLGEPKDPVVLTSHMLETATIELTECLVDAGTSNISCELDISNIASKVVEPVVDLSTISKDRLASAEALAFALTEAAAATETGELEPSEAGNFCIKRPS</sequence>
<dbReference type="Proteomes" id="UP001162992">
    <property type="component" value="Chromosome 10"/>
</dbReference>
<keyword evidence="2" id="KW-1185">Reference proteome</keyword>
<organism evidence="1 2">
    <name type="scientific">Diphasiastrum complanatum</name>
    <name type="common">Issler's clubmoss</name>
    <name type="synonym">Lycopodium complanatum</name>
    <dbReference type="NCBI Taxonomy" id="34168"/>
    <lineage>
        <taxon>Eukaryota</taxon>
        <taxon>Viridiplantae</taxon>
        <taxon>Streptophyta</taxon>
        <taxon>Embryophyta</taxon>
        <taxon>Tracheophyta</taxon>
        <taxon>Lycopodiopsida</taxon>
        <taxon>Lycopodiales</taxon>
        <taxon>Lycopodiaceae</taxon>
        <taxon>Lycopodioideae</taxon>
        <taxon>Diphasiastrum</taxon>
    </lineage>
</organism>
<proteinExistence type="predicted"/>
<comment type="caution">
    <text evidence="1">The sequence shown here is derived from an EMBL/GenBank/DDBJ whole genome shotgun (WGS) entry which is preliminary data.</text>
</comment>
<evidence type="ECO:0000313" key="1">
    <source>
        <dbReference type="EMBL" id="KAJ7540074.1"/>
    </source>
</evidence>
<gene>
    <name evidence="1" type="ORF">O6H91_10G000800</name>
</gene>
<reference evidence="2" key="1">
    <citation type="journal article" date="2024" name="Proc. Natl. Acad. Sci. U.S.A.">
        <title>Extraordinary preservation of gene collinearity over three hundred million years revealed in homosporous lycophytes.</title>
        <authorList>
            <person name="Li C."/>
            <person name="Wickell D."/>
            <person name="Kuo L.Y."/>
            <person name="Chen X."/>
            <person name="Nie B."/>
            <person name="Liao X."/>
            <person name="Peng D."/>
            <person name="Ji J."/>
            <person name="Jenkins J."/>
            <person name="Williams M."/>
            <person name="Shu S."/>
            <person name="Plott C."/>
            <person name="Barry K."/>
            <person name="Rajasekar S."/>
            <person name="Grimwood J."/>
            <person name="Han X."/>
            <person name="Sun S."/>
            <person name="Hou Z."/>
            <person name="He W."/>
            <person name="Dai G."/>
            <person name="Sun C."/>
            <person name="Schmutz J."/>
            <person name="Leebens-Mack J.H."/>
            <person name="Li F.W."/>
            <person name="Wang L."/>
        </authorList>
    </citation>
    <scope>NUCLEOTIDE SEQUENCE [LARGE SCALE GENOMIC DNA]</scope>
    <source>
        <strain evidence="2">cv. PW_Plant_1</strain>
    </source>
</reference>
<accession>A0ACC2CDF0</accession>
<dbReference type="EMBL" id="CM055101">
    <property type="protein sequence ID" value="KAJ7540074.1"/>
    <property type="molecule type" value="Genomic_DNA"/>
</dbReference>
<protein>
    <submittedName>
        <fullName evidence="1">Uncharacterized protein</fullName>
    </submittedName>
</protein>